<name>A0ABX0EZD1_9BACT</name>
<sequence length="219" mass="24536">MSKIEIINQSNTLWNQVSLDDYENHMKHSTVGQLKMLSGLTQKYLVKYHPKSPLFLGIAGGNGLEHIDSTSVQQVVGLDINEAYLQQTHIRFKDSLPQLKLIKCNIDETTETFLQSDFIWAALFLEYVELKNCIQFMLNNLAEKGVVIVTIQSNNGNGAVSESGIEGVKVLSGQFKRIDKEIIMTAMSGFGLHVANEEENILPNGKVFLTFAFQRNEAL</sequence>
<dbReference type="SUPFAM" id="SSF53335">
    <property type="entry name" value="S-adenosyl-L-methionine-dependent methyltransferases"/>
    <property type="match status" value="1"/>
</dbReference>
<proteinExistence type="predicted"/>
<protein>
    <submittedName>
        <fullName evidence="1">Class I SAM-dependent methyltransferase</fullName>
    </submittedName>
</protein>
<evidence type="ECO:0000313" key="2">
    <source>
        <dbReference type="Proteomes" id="UP001318301"/>
    </source>
</evidence>
<evidence type="ECO:0000313" key="1">
    <source>
        <dbReference type="EMBL" id="NGZ45473.1"/>
    </source>
</evidence>
<dbReference type="Proteomes" id="UP001318301">
    <property type="component" value="Unassembled WGS sequence"/>
</dbReference>
<organism evidence="1 2">
    <name type="scientific">Aquirufa beregesia</name>
    <dbReference type="NCBI Taxonomy" id="2516556"/>
    <lineage>
        <taxon>Bacteria</taxon>
        <taxon>Pseudomonadati</taxon>
        <taxon>Bacteroidota</taxon>
        <taxon>Cytophagia</taxon>
        <taxon>Cytophagales</taxon>
        <taxon>Flectobacillaceae</taxon>
        <taxon>Aquirufa</taxon>
    </lineage>
</organism>
<keyword evidence="1" id="KW-0489">Methyltransferase</keyword>
<keyword evidence="2" id="KW-1185">Reference proteome</keyword>
<dbReference type="GO" id="GO:0008168">
    <property type="term" value="F:methyltransferase activity"/>
    <property type="evidence" value="ECO:0007669"/>
    <property type="project" value="UniProtKB-KW"/>
</dbReference>
<dbReference type="RefSeq" id="WP_166233085.1">
    <property type="nucleotide sequence ID" value="NZ_CBCSIJ010000022.1"/>
</dbReference>
<gene>
    <name evidence="1" type="ORF">EWU23_13390</name>
</gene>
<reference evidence="1 2" key="1">
    <citation type="submission" date="2019-02" db="EMBL/GenBank/DDBJ databases">
        <title>Genome of a new Bacteroidetes strain.</title>
        <authorList>
            <person name="Pitt A."/>
        </authorList>
    </citation>
    <scope>NUCLEOTIDE SEQUENCE [LARGE SCALE GENOMIC DNA]</scope>
    <source>
        <strain evidence="1 2">50C-KIRBA</strain>
    </source>
</reference>
<dbReference type="InterPro" id="IPR029063">
    <property type="entry name" value="SAM-dependent_MTases_sf"/>
</dbReference>
<keyword evidence="1" id="KW-0808">Transferase</keyword>
<dbReference type="Gene3D" id="3.40.50.150">
    <property type="entry name" value="Vaccinia Virus protein VP39"/>
    <property type="match status" value="1"/>
</dbReference>
<dbReference type="EMBL" id="SEWW01000012">
    <property type="protein sequence ID" value="NGZ45473.1"/>
    <property type="molecule type" value="Genomic_DNA"/>
</dbReference>
<dbReference type="GO" id="GO:0032259">
    <property type="term" value="P:methylation"/>
    <property type="evidence" value="ECO:0007669"/>
    <property type="project" value="UniProtKB-KW"/>
</dbReference>
<accession>A0ABX0EZD1</accession>
<comment type="caution">
    <text evidence="1">The sequence shown here is derived from an EMBL/GenBank/DDBJ whole genome shotgun (WGS) entry which is preliminary data.</text>
</comment>